<evidence type="ECO:0000313" key="1">
    <source>
        <dbReference type="EMBL" id="SEO59177.1"/>
    </source>
</evidence>
<dbReference type="Pfam" id="PF09844">
    <property type="entry name" value="DUF2071"/>
    <property type="match status" value="1"/>
</dbReference>
<dbReference type="RefSeq" id="WP_089822719.1">
    <property type="nucleotide sequence ID" value="NZ_FODV01000003.1"/>
</dbReference>
<dbReference type="InterPro" id="IPR018644">
    <property type="entry name" value="DUF2071"/>
</dbReference>
<dbReference type="PANTHER" id="PTHR39186:SF1">
    <property type="entry name" value="DUF2071 DOMAIN-CONTAINING PROTEIN"/>
    <property type="match status" value="1"/>
</dbReference>
<evidence type="ECO:0000313" key="2">
    <source>
        <dbReference type="Proteomes" id="UP000199126"/>
    </source>
</evidence>
<dbReference type="AlphaFoldDB" id="A0A1H8QYU6"/>
<accession>A0A1H8QYU6</accession>
<dbReference type="OrthoDB" id="233478at2157"/>
<gene>
    <name evidence="1" type="ORF">SAMN04487948_103389</name>
</gene>
<dbReference type="Gene3D" id="2.40.400.10">
    <property type="entry name" value="Acetoacetate decarboxylase-like"/>
    <property type="match status" value="1"/>
</dbReference>
<proteinExistence type="predicted"/>
<dbReference type="InterPro" id="IPR023375">
    <property type="entry name" value="ADC_dom_sf"/>
</dbReference>
<keyword evidence="2" id="KW-1185">Reference proteome</keyword>
<dbReference type="Proteomes" id="UP000199126">
    <property type="component" value="Unassembled WGS sequence"/>
</dbReference>
<reference evidence="2" key="1">
    <citation type="submission" date="2016-10" db="EMBL/GenBank/DDBJ databases">
        <authorList>
            <person name="Varghese N."/>
            <person name="Submissions S."/>
        </authorList>
    </citation>
    <scope>NUCLEOTIDE SEQUENCE [LARGE SCALE GENOMIC DNA]</scope>
    <source>
        <strain evidence="2">CGMCC 1.10121</strain>
    </source>
</reference>
<dbReference type="PANTHER" id="PTHR39186">
    <property type="entry name" value="DUF2071 FAMILY PROTEIN"/>
    <property type="match status" value="1"/>
</dbReference>
<organism evidence="1 2">
    <name type="scientific">Halogranum amylolyticum</name>
    <dbReference type="NCBI Taxonomy" id="660520"/>
    <lineage>
        <taxon>Archaea</taxon>
        <taxon>Methanobacteriati</taxon>
        <taxon>Methanobacteriota</taxon>
        <taxon>Stenosarchaea group</taxon>
        <taxon>Halobacteria</taxon>
        <taxon>Halobacteriales</taxon>
        <taxon>Haloferacaceae</taxon>
    </lineage>
</organism>
<dbReference type="SUPFAM" id="SSF160104">
    <property type="entry name" value="Acetoacetate decarboxylase-like"/>
    <property type="match status" value="1"/>
</dbReference>
<name>A0A1H8QYU6_9EURY</name>
<dbReference type="EMBL" id="FODV01000003">
    <property type="protein sequence ID" value="SEO59177.1"/>
    <property type="molecule type" value="Genomic_DNA"/>
</dbReference>
<evidence type="ECO:0008006" key="3">
    <source>
        <dbReference type="Google" id="ProtNLM"/>
    </source>
</evidence>
<sequence length="235" mass="25949">MTPPVRPSVATMTAEDVVCLHWPVDPDLLRPRLPTPLDLSLFDETAWLSVVAFGATDLRPRGTPARLGRSFSELRLQTYVWHRGTPGRYVFSVDAGDRPIAHLFRLTSRIPYVAADGRVERDDDGVHVVSRRDQLGMPPATFEATVTLDGESSAVDGRDRDRWIGGHGRVFGAAGGTLWALDVERETPAFRPATATLWENTLFDAAGVPTPSSEPAVRYSPSWPMHASLPWLVRQ</sequence>
<protein>
    <recommendedName>
        <fullName evidence="3">DUF2071 domain-containing protein</fullName>
    </recommendedName>
</protein>